<dbReference type="Pfam" id="PF16193">
    <property type="entry name" value="AAA_assoc_2"/>
    <property type="match status" value="1"/>
</dbReference>
<keyword evidence="2" id="KW-0547">Nucleotide-binding</keyword>
<evidence type="ECO:0000256" key="1">
    <source>
        <dbReference type="ARBA" id="ARBA00008959"/>
    </source>
</evidence>
<name>A0A4R2L1K1_9FIRM</name>
<protein>
    <submittedName>
        <fullName evidence="5">Putative ATPase</fullName>
    </submittedName>
</protein>
<dbReference type="PANTHER" id="PTHR13779">
    <property type="entry name" value="WERNER HELICASE-INTERACTING PROTEIN 1 FAMILY MEMBER"/>
    <property type="match status" value="1"/>
</dbReference>
<dbReference type="InterPro" id="IPR032423">
    <property type="entry name" value="AAA_assoc_2"/>
</dbReference>
<dbReference type="OrthoDB" id="9778364at2"/>
<sequence>MKPLADQIRPTELNHIFGQEHIIGEDKLLNRIVASNNVPNMIFYGPSGTGKTTVANIIANSSNKKFYKLNGTSANIDDIKNVVSQIGTLHTLNGILLYIDEIHYLNKRQQQSILSYIENGDITLIGSTTENINFSIFGALLSRCTIIEFKPLTVDHIVNGLKRAVLLEEKRLNMNIKYEDKPLKYIAEVSGGDLRRALNTLGLVISTNITYDSSDLFIDIDKAIECAQSKITNYDRDGDSHYNLLSYFQKSIRGSDPQASIHALARLIKGGDLHIICRRLLVISSEDIGLAYPQAIHIVKACTDSALQLGFPEARIPLAQATLLLASLPKSNAAYKAINHALNDLETMDVGQIPRHLCDTHSNNAIKNENSYLYPHDYPNHYIKQDYMPNSIKDKVYYEYGKNKFEQSLKTYWDKIKKSIND</sequence>
<dbReference type="GO" id="GO:0006261">
    <property type="term" value="P:DNA-templated DNA replication"/>
    <property type="evidence" value="ECO:0007669"/>
    <property type="project" value="TreeGrafter"/>
</dbReference>
<dbReference type="EMBL" id="SLWV01000002">
    <property type="protein sequence ID" value="TCO79482.1"/>
    <property type="molecule type" value="Genomic_DNA"/>
</dbReference>
<dbReference type="CDD" id="cd18139">
    <property type="entry name" value="HLD_clamp_RarA"/>
    <property type="match status" value="1"/>
</dbReference>
<dbReference type="Proteomes" id="UP000294919">
    <property type="component" value="Unassembled WGS sequence"/>
</dbReference>
<dbReference type="InterPro" id="IPR003959">
    <property type="entry name" value="ATPase_AAA_core"/>
</dbReference>
<dbReference type="GO" id="GO:0016887">
    <property type="term" value="F:ATP hydrolysis activity"/>
    <property type="evidence" value="ECO:0007669"/>
    <property type="project" value="InterPro"/>
</dbReference>
<dbReference type="GO" id="GO:0017116">
    <property type="term" value="F:single-stranded DNA helicase activity"/>
    <property type="evidence" value="ECO:0007669"/>
    <property type="project" value="TreeGrafter"/>
</dbReference>
<dbReference type="Pfam" id="PF12002">
    <property type="entry name" value="MgsA_C"/>
    <property type="match status" value="1"/>
</dbReference>
<proteinExistence type="inferred from homology"/>
<dbReference type="SMART" id="SM00382">
    <property type="entry name" value="AAA"/>
    <property type="match status" value="1"/>
</dbReference>
<dbReference type="GO" id="GO:0003677">
    <property type="term" value="F:DNA binding"/>
    <property type="evidence" value="ECO:0007669"/>
    <property type="project" value="InterPro"/>
</dbReference>
<dbReference type="InterPro" id="IPR003593">
    <property type="entry name" value="AAA+_ATPase"/>
</dbReference>
<dbReference type="AlphaFoldDB" id="A0A4R2L1K1"/>
<dbReference type="GO" id="GO:0005524">
    <property type="term" value="F:ATP binding"/>
    <property type="evidence" value="ECO:0007669"/>
    <property type="project" value="UniProtKB-KW"/>
</dbReference>
<evidence type="ECO:0000313" key="5">
    <source>
        <dbReference type="EMBL" id="TCO79482.1"/>
    </source>
</evidence>
<dbReference type="InterPro" id="IPR021886">
    <property type="entry name" value="MgsA_C"/>
</dbReference>
<keyword evidence="6" id="KW-1185">Reference proteome</keyword>
<dbReference type="Gene3D" id="1.10.3710.10">
    <property type="entry name" value="DNA polymerase III clamp loader subunits, C-terminal domain"/>
    <property type="match status" value="1"/>
</dbReference>
<comment type="similarity">
    <text evidence="1">Belongs to the AAA ATPase family. RarA/MGS1/WRNIP1 subfamily.</text>
</comment>
<dbReference type="Gene3D" id="1.20.272.10">
    <property type="match status" value="1"/>
</dbReference>
<evidence type="ECO:0000256" key="3">
    <source>
        <dbReference type="ARBA" id="ARBA00022840"/>
    </source>
</evidence>
<dbReference type="PANTHER" id="PTHR13779:SF7">
    <property type="entry name" value="ATPASE WRNIP1"/>
    <property type="match status" value="1"/>
</dbReference>
<reference evidence="5 6" key="1">
    <citation type="submission" date="2019-03" db="EMBL/GenBank/DDBJ databases">
        <title>Genomic Encyclopedia of Type Strains, Phase IV (KMG-IV): sequencing the most valuable type-strain genomes for metagenomic binning, comparative biology and taxonomic classification.</title>
        <authorList>
            <person name="Goeker M."/>
        </authorList>
    </citation>
    <scope>NUCLEOTIDE SEQUENCE [LARGE SCALE GENOMIC DNA]</scope>
    <source>
        <strain evidence="5 6">DSM 102940</strain>
    </source>
</reference>
<dbReference type="CDD" id="cd00009">
    <property type="entry name" value="AAA"/>
    <property type="match status" value="1"/>
</dbReference>
<accession>A0A4R2L1K1</accession>
<evidence type="ECO:0000259" key="4">
    <source>
        <dbReference type="SMART" id="SM00382"/>
    </source>
</evidence>
<dbReference type="Gene3D" id="3.40.50.300">
    <property type="entry name" value="P-loop containing nucleotide triphosphate hydrolases"/>
    <property type="match status" value="1"/>
</dbReference>
<dbReference type="InterPro" id="IPR008921">
    <property type="entry name" value="DNA_pol3_clamp-load_cplx_C"/>
</dbReference>
<feature type="domain" description="AAA+ ATPase" evidence="4">
    <location>
        <begin position="37"/>
        <end position="153"/>
    </location>
</feature>
<dbReference type="GO" id="GO:0000731">
    <property type="term" value="P:DNA synthesis involved in DNA repair"/>
    <property type="evidence" value="ECO:0007669"/>
    <property type="project" value="TreeGrafter"/>
</dbReference>
<keyword evidence="3" id="KW-0067">ATP-binding</keyword>
<dbReference type="Gene3D" id="1.10.8.60">
    <property type="match status" value="1"/>
</dbReference>
<dbReference type="InterPro" id="IPR051314">
    <property type="entry name" value="AAA_ATPase_RarA/MGS1/WRNIP1"/>
</dbReference>
<comment type="caution">
    <text evidence="5">The sequence shown here is derived from an EMBL/GenBank/DDBJ whole genome shotgun (WGS) entry which is preliminary data.</text>
</comment>
<organism evidence="5 6">
    <name type="scientific">Marinisporobacter balticus</name>
    <dbReference type="NCBI Taxonomy" id="2018667"/>
    <lineage>
        <taxon>Bacteria</taxon>
        <taxon>Bacillati</taxon>
        <taxon>Bacillota</taxon>
        <taxon>Clostridia</taxon>
        <taxon>Peptostreptococcales</taxon>
        <taxon>Thermotaleaceae</taxon>
        <taxon>Marinisporobacter</taxon>
    </lineage>
</organism>
<gene>
    <name evidence="5" type="ORF">EV214_102204</name>
</gene>
<dbReference type="RefSeq" id="WP_132242402.1">
    <property type="nucleotide sequence ID" value="NZ_SLWV01000002.1"/>
</dbReference>
<dbReference type="SUPFAM" id="SSF52540">
    <property type="entry name" value="P-loop containing nucleoside triphosphate hydrolases"/>
    <property type="match status" value="1"/>
</dbReference>
<dbReference type="Pfam" id="PF00004">
    <property type="entry name" value="AAA"/>
    <property type="match status" value="1"/>
</dbReference>
<evidence type="ECO:0000313" key="6">
    <source>
        <dbReference type="Proteomes" id="UP000294919"/>
    </source>
</evidence>
<evidence type="ECO:0000256" key="2">
    <source>
        <dbReference type="ARBA" id="ARBA00022741"/>
    </source>
</evidence>
<dbReference type="SUPFAM" id="SSF48019">
    <property type="entry name" value="post-AAA+ oligomerization domain-like"/>
    <property type="match status" value="1"/>
</dbReference>
<dbReference type="GO" id="GO:0008047">
    <property type="term" value="F:enzyme activator activity"/>
    <property type="evidence" value="ECO:0007669"/>
    <property type="project" value="TreeGrafter"/>
</dbReference>
<dbReference type="InterPro" id="IPR027417">
    <property type="entry name" value="P-loop_NTPase"/>
</dbReference>